<feature type="transmembrane region" description="Helical" evidence="6">
    <location>
        <begin position="112"/>
        <end position="134"/>
    </location>
</feature>
<feature type="transmembrane region" description="Helical" evidence="6">
    <location>
        <begin position="287"/>
        <end position="309"/>
    </location>
</feature>
<dbReference type="InterPro" id="IPR027022">
    <property type="entry name" value="ABC_permease_BceB-typ"/>
</dbReference>
<keyword evidence="5 6" id="KW-0472">Membrane</keyword>
<keyword evidence="6" id="KW-0813">Transport</keyword>
<dbReference type="PANTHER" id="PTHR46795:SF3">
    <property type="entry name" value="ABC TRANSPORTER PERMEASE"/>
    <property type="match status" value="1"/>
</dbReference>
<evidence type="ECO:0000313" key="9">
    <source>
        <dbReference type="Proteomes" id="UP000651482"/>
    </source>
</evidence>
<evidence type="ECO:0000259" key="7">
    <source>
        <dbReference type="Pfam" id="PF02687"/>
    </source>
</evidence>
<dbReference type="Proteomes" id="UP000651482">
    <property type="component" value="Unassembled WGS sequence"/>
</dbReference>
<dbReference type="AlphaFoldDB" id="A0A926D8I2"/>
<dbReference type="GO" id="GO:0055085">
    <property type="term" value="P:transmembrane transport"/>
    <property type="evidence" value="ECO:0007669"/>
    <property type="project" value="UniProtKB-UniRule"/>
</dbReference>
<dbReference type="RefSeq" id="WP_249318012.1">
    <property type="nucleotide sequence ID" value="NZ_JACRSN010000002.1"/>
</dbReference>
<feature type="transmembrane region" description="Helical" evidence="6">
    <location>
        <begin position="58"/>
        <end position="78"/>
    </location>
</feature>
<dbReference type="PIRSF" id="PIRSF018968">
    <property type="entry name" value="ABC_permease_BceB"/>
    <property type="match status" value="1"/>
</dbReference>
<dbReference type="InterPro" id="IPR003838">
    <property type="entry name" value="ABC3_permease_C"/>
</dbReference>
<keyword evidence="9" id="KW-1185">Reference proteome</keyword>
<dbReference type="GO" id="GO:0005886">
    <property type="term" value="C:plasma membrane"/>
    <property type="evidence" value="ECO:0007669"/>
    <property type="project" value="UniProtKB-SubCell"/>
</dbReference>
<feature type="transmembrane region" description="Helical" evidence="6">
    <location>
        <begin position="21"/>
        <end position="38"/>
    </location>
</feature>
<keyword evidence="3 6" id="KW-0812">Transmembrane</keyword>
<keyword evidence="4 6" id="KW-1133">Transmembrane helix</keyword>
<dbReference type="InterPro" id="IPR052536">
    <property type="entry name" value="ABC-4_Integral_Memb_Prot"/>
</dbReference>
<evidence type="ECO:0000256" key="4">
    <source>
        <dbReference type="ARBA" id="ARBA00022989"/>
    </source>
</evidence>
<gene>
    <name evidence="8" type="ORF">IAG03_01940</name>
</gene>
<accession>A0A926D8I2</accession>
<feature type="transmembrane region" description="Helical" evidence="6">
    <location>
        <begin position="525"/>
        <end position="552"/>
    </location>
</feature>
<comment type="caution">
    <text evidence="8">The sequence shown here is derived from an EMBL/GenBank/DDBJ whole genome shotgun (WGS) entry which is preliminary data.</text>
</comment>
<feature type="domain" description="ABC3 transporter permease C-terminal" evidence="7">
    <location>
        <begin position="64"/>
        <end position="179"/>
    </location>
</feature>
<dbReference type="EMBL" id="JACRSN010000002">
    <property type="protein sequence ID" value="MBC8532784.1"/>
    <property type="molecule type" value="Genomic_DNA"/>
</dbReference>
<feature type="transmembrane region" description="Helical" evidence="6">
    <location>
        <begin position="197"/>
        <end position="220"/>
    </location>
</feature>
<organism evidence="8 9">
    <name type="scientific">Yeguia hominis</name>
    <dbReference type="NCBI Taxonomy" id="2763662"/>
    <lineage>
        <taxon>Bacteria</taxon>
        <taxon>Bacillati</taxon>
        <taxon>Bacillota</taxon>
        <taxon>Clostridia</taxon>
        <taxon>Eubacteriales</taxon>
        <taxon>Yeguiaceae</taxon>
        <taxon>Yeguia</taxon>
    </lineage>
</organism>
<protein>
    <submittedName>
        <fullName evidence="8">ABC transporter permease</fullName>
    </submittedName>
</protein>
<name>A0A926D8I2_9FIRM</name>
<evidence type="ECO:0000256" key="3">
    <source>
        <dbReference type="ARBA" id="ARBA00022692"/>
    </source>
</evidence>
<comment type="subcellular location">
    <subcellularLocation>
        <location evidence="1 6">Cell membrane</location>
        <topology evidence="1 6">Multi-pass membrane protein</topology>
    </subcellularLocation>
</comment>
<evidence type="ECO:0000256" key="2">
    <source>
        <dbReference type="ARBA" id="ARBA00022475"/>
    </source>
</evidence>
<evidence type="ECO:0000256" key="5">
    <source>
        <dbReference type="ARBA" id="ARBA00023136"/>
    </source>
</evidence>
<evidence type="ECO:0000256" key="6">
    <source>
        <dbReference type="PIRNR" id="PIRNR018968"/>
    </source>
</evidence>
<dbReference type="Pfam" id="PF02687">
    <property type="entry name" value="FtsX"/>
    <property type="match status" value="1"/>
</dbReference>
<keyword evidence="2 6" id="KW-1003">Cell membrane</keyword>
<feature type="transmembrane region" description="Helical" evidence="6">
    <location>
        <begin position="226"/>
        <end position="254"/>
    </location>
</feature>
<proteinExistence type="inferred from homology"/>
<comment type="similarity">
    <text evidence="6">Belongs to the ABC-4 integral membrane protein family.</text>
</comment>
<feature type="transmembrane region" description="Helical" evidence="6">
    <location>
        <begin position="154"/>
        <end position="176"/>
    </location>
</feature>
<evidence type="ECO:0000313" key="8">
    <source>
        <dbReference type="EMBL" id="MBC8532784.1"/>
    </source>
</evidence>
<sequence length="655" mass="72573">MAKCFYLRLAASNLKRNRRLYVPYLIASVIMSAMYFIITNLVASKSIANLSNGMTTQTILAVGLAVMSLFTVGYMLYINSFLIKRRKKEFGLYGVLGLEKRHVGRVIFWENLMLSATSLVLGIANGCVFGRLIFRLLMLVLDTAQGSAYALAPRAFFSTAGMFAILFLLTTLYNLFQVRLSSPINLLKGEKRGEKKLRGVLPLSILGLLLLGLAYGASIVVADPVFVFLLFWPAVILVILATWLLFTAGSAVVLRGLQKKKRFYYQPQNFIAVSGLLHRMRQNAAGLANICILSTMVMFTVAACTSLFLGQEDILKRQNPDDFVLRYEAEQSDEMMQRVADALPALAEQNHVKITEEKRYHAISFHRLVNFDGVNEALGVRIVPLADLNRLEGTNRTLNDGEVLLVAEFSGENLSYLETQLLQEVSIQAVLPGTALTNGKNGQDSDAVYLIVKDEAAGIALAQDVFSVEGNYVSVMCLNTEAANEDGLAFSDALDQKMIQEVKNVQTDGIVTSFSSIYCSRIEGYALYGGLVFLGAFFAILFLTNTVLIIYFKQVSEGMEDCERFAILQKVGMDDREVRATINRQILIVFFLPLGMALLHMLAVTPMVIHMLQAFMLTNTGVTLVCLGITCTVFAAVYAVVYRITAKTYYNIVKK</sequence>
<evidence type="ECO:0000256" key="1">
    <source>
        <dbReference type="ARBA" id="ARBA00004651"/>
    </source>
</evidence>
<dbReference type="PANTHER" id="PTHR46795">
    <property type="entry name" value="ABC TRANSPORTER PERMEASE-RELATED-RELATED"/>
    <property type="match status" value="1"/>
</dbReference>
<feature type="transmembrane region" description="Helical" evidence="6">
    <location>
        <begin position="586"/>
        <end position="609"/>
    </location>
</feature>
<feature type="transmembrane region" description="Helical" evidence="6">
    <location>
        <begin position="621"/>
        <end position="645"/>
    </location>
</feature>
<reference evidence="8" key="1">
    <citation type="submission" date="2020-08" db="EMBL/GenBank/DDBJ databases">
        <title>Genome public.</title>
        <authorList>
            <person name="Liu C."/>
            <person name="Sun Q."/>
        </authorList>
    </citation>
    <scope>NUCLEOTIDE SEQUENCE</scope>
    <source>
        <strain evidence="8">NSJ-40</strain>
    </source>
</reference>